<evidence type="ECO:0000256" key="1">
    <source>
        <dbReference type="ARBA" id="ARBA00006484"/>
    </source>
</evidence>
<dbReference type="Proteomes" id="UP000256779">
    <property type="component" value="Unassembled WGS sequence"/>
</dbReference>
<dbReference type="InterPro" id="IPR036291">
    <property type="entry name" value="NAD(P)-bd_dom_sf"/>
</dbReference>
<dbReference type="GO" id="GO:0016491">
    <property type="term" value="F:oxidoreductase activity"/>
    <property type="evidence" value="ECO:0007669"/>
    <property type="project" value="UniProtKB-KW"/>
</dbReference>
<dbReference type="CDD" id="cd05332">
    <property type="entry name" value="11beta-HSD1_like_SDR_c"/>
    <property type="match status" value="1"/>
</dbReference>
<dbReference type="PANTHER" id="PTHR44196">
    <property type="entry name" value="DEHYDROGENASE/REDUCTASE SDR FAMILY MEMBER 7B"/>
    <property type="match status" value="1"/>
</dbReference>
<keyword evidence="4" id="KW-1185">Reference proteome</keyword>
<dbReference type="OrthoDB" id="822355at2"/>
<sequence>MTKISNNVVMITGASSGIGEALAYELAAKGARLILSARRKEELERVKGNCANQENIRILSLDLSDSFAIGQKAKEAESLFGQVDILINCGGISQRDKVINTQLEVDRKIMEVNYFGTIALTKALLPGMVNRKFGHQVVITSATGIISTPLRSSYAASKHALHGFYDALRAEHHDDGLRVSIILPGYVRTQISLNALMGDGSQQNKMDDAQDQGLSPEACAKKIIQAIEKNKEEVYIGGVKEVAGIYLKRFLPRLFSKVIRKAAVT</sequence>
<keyword evidence="2" id="KW-0560">Oxidoreductase</keyword>
<name>A0A3D9L9Z0_MARFU</name>
<dbReference type="PRINTS" id="PR00081">
    <property type="entry name" value="GDHRDH"/>
</dbReference>
<evidence type="ECO:0000313" key="4">
    <source>
        <dbReference type="Proteomes" id="UP000256779"/>
    </source>
</evidence>
<dbReference type="EMBL" id="QREG01000002">
    <property type="protein sequence ID" value="REE02073.1"/>
    <property type="molecule type" value="Genomic_DNA"/>
</dbReference>
<protein>
    <submittedName>
        <fullName evidence="3">Short-subunit dehydrogenase</fullName>
    </submittedName>
</protein>
<dbReference type="Pfam" id="PF00106">
    <property type="entry name" value="adh_short"/>
    <property type="match status" value="1"/>
</dbReference>
<dbReference type="InterPro" id="IPR002347">
    <property type="entry name" value="SDR_fam"/>
</dbReference>
<dbReference type="RefSeq" id="WP_115866610.1">
    <property type="nucleotide sequence ID" value="NZ_QREG01000002.1"/>
</dbReference>
<dbReference type="SUPFAM" id="SSF51735">
    <property type="entry name" value="NAD(P)-binding Rossmann-fold domains"/>
    <property type="match status" value="1"/>
</dbReference>
<dbReference type="GO" id="GO:0016020">
    <property type="term" value="C:membrane"/>
    <property type="evidence" value="ECO:0007669"/>
    <property type="project" value="TreeGrafter"/>
</dbReference>
<evidence type="ECO:0000256" key="2">
    <source>
        <dbReference type="ARBA" id="ARBA00023002"/>
    </source>
</evidence>
<proteinExistence type="inferred from homology"/>
<comment type="caution">
    <text evidence="3">The sequence shown here is derived from an EMBL/GenBank/DDBJ whole genome shotgun (WGS) entry which is preliminary data.</text>
</comment>
<gene>
    <name evidence="3" type="ORF">C7460_10293</name>
</gene>
<dbReference type="InterPro" id="IPR020904">
    <property type="entry name" value="Sc_DH/Rdtase_CS"/>
</dbReference>
<accession>A0A3D9L9Z0</accession>
<dbReference type="PROSITE" id="PS00061">
    <property type="entry name" value="ADH_SHORT"/>
    <property type="match status" value="1"/>
</dbReference>
<dbReference type="AlphaFoldDB" id="A0A3D9L9Z0"/>
<evidence type="ECO:0000313" key="3">
    <source>
        <dbReference type="EMBL" id="REE02073.1"/>
    </source>
</evidence>
<dbReference type="PANTHER" id="PTHR44196:SF1">
    <property type="entry name" value="DEHYDROGENASE_REDUCTASE SDR FAMILY MEMBER 7B"/>
    <property type="match status" value="1"/>
</dbReference>
<organism evidence="3 4">
    <name type="scientific">Marinoscillum furvescens DSM 4134</name>
    <dbReference type="NCBI Taxonomy" id="1122208"/>
    <lineage>
        <taxon>Bacteria</taxon>
        <taxon>Pseudomonadati</taxon>
        <taxon>Bacteroidota</taxon>
        <taxon>Cytophagia</taxon>
        <taxon>Cytophagales</taxon>
        <taxon>Reichenbachiellaceae</taxon>
        <taxon>Marinoscillum</taxon>
    </lineage>
</organism>
<comment type="similarity">
    <text evidence="1">Belongs to the short-chain dehydrogenases/reductases (SDR) family.</text>
</comment>
<dbReference type="NCBIfam" id="NF004825">
    <property type="entry name" value="PRK06181.1"/>
    <property type="match status" value="1"/>
</dbReference>
<dbReference type="Gene3D" id="3.40.50.720">
    <property type="entry name" value="NAD(P)-binding Rossmann-like Domain"/>
    <property type="match status" value="1"/>
</dbReference>
<reference evidence="3 4" key="1">
    <citation type="submission" date="2018-07" db="EMBL/GenBank/DDBJ databases">
        <title>Genomic Encyclopedia of Type Strains, Phase IV (KMG-IV): sequencing the most valuable type-strain genomes for metagenomic binning, comparative biology and taxonomic classification.</title>
        <authorList>
            <person name="Goeker M."/>
        </authorList>
    </citation>
    <scope>NUCLEOTIDE SEQUENCE [LARGE SCALE GENOMIC DNA]</scope>
    <source>
        <strain evidence="3 4">DSM 4134</strain>
    </source>
</reference>